<name>A0ACC0B2G6_CATRO</name>
<comment type="caution">
    <text evidence="1">The sequence shown here is derived from an EMBL/GenBank/DDBJ whole genome shotgun (WGS) entry which is preliminary data.</text>
</comment>
<evidence type="ECO:0000313" key="2">
    <source>
        <dbReference type="Proteomes" id="UP001060085"/>
    </source>
</evidence>
<organism evidence="1 2">
    <name type="scientific">Catharanthus roseus</name>
    <name type="common">Madagascar periwinkle</name>
    <name type="synonym">Vinca rosea</name>
    <dbReference type="NCBI Taxonomy" id="4058"/>
    <lineage>
        <taxon>Eukaryota</taxon>
        <taxon>Viridiplantae</taxon>
        <taxon>Streptophyta</taxon>
        <taxon>Embryophyta</taxon>
        <taxon>Tracheophyta</taxon>
        <taxon>Spermatophyta</taxon>
        <taxon>Magnoliopsida</taxon>
        <taxon>eudicotyledons</taxon>
        <taxon>Gunneridae</taxon>
        <taxon>Pentapetalae</taxon>
        <taxon>asterids</taxon>
        <taxon>lamiids</taxon>
        <taxon>Gentianales</taxon>
        <taxon>Apocynaceae</taxon>
        <taxon>Rauvolfioideae</taxon>
        <taxon>Vinceae</taxon>
        <taxon>Catharanthinae</taxon>
        <taxon>Catharanthus</taxon>
    </lineage>
</organism>
<reference evidence="2" key="1">
    <citation type="journal article" date="2023" name="Nat. Plants">
        <title>Single-cell RNA sequencing provides a high-resolution roadmap for understanding the multicellular compartmentation of specialized metabolism.</title>
        <authorList>
            <person name="Sun S."/>
            <person name="Shen X."/>
            <person name="Li Y."/>
            <person name="Li Y."/>
            <person name="Wang S."/>
            <person name="Li R."/>
            <person name="Zhang H."/>
            <person name="Shen G."/>
            <person name="Guo B."/>
            <person name="Wei J."/>
            <person name="Xu J."/>
            <person name="St-Pierre B."/>
            <person name="Chen S."/>
            <person name="Sun C."/>
        </authorList>
    </citation>
    <scope>NUCLEOTIDE SEQUENCE [LARGE SCALE GENOMIC DNA]</scope>
</reference>
<accession>A0ACC0B2G6</accession>
<protein>
    <submittedName>
        <fullName evidence="1">Uncharacterized protein</fullName>
    </submittedName>
</protein>
<gene>
    <name evidence="1" type="ORF">M9H77_16551</name>
</gene>
<evidence type="ECO:0000313" key="1">
    <source>
        <dbReference type="EMBL" id="KAI5666698.1"/>
    </source>
</evidence>
<sequence>MGRLVAKLPNALCLPINKGLPKVETLQKHLSLQQKSSSKFKYFLVVFLTFFLPKIKESSRALPSINHPQSPFHLRRSFQALKLTLCQRKESEDYPTYYEFPKDFVTTTIS</sequence>
<proteinExistence type="predicted"/>
<dbReference type="EMBL" id="CM044704">
    <property type="protein sequence ID" value="KAI5666698.1"/>
    <property type="molecule type" value="Genomic_DNA"/>
</dbReference>
<dbReference type="Proteomes" id="UP001060085">
    <property type="component" value="Linkage Group LG04"/>
</dbReference>
<keyword evidence="2" id="KW-1185">Reference proteome</keyword>